<evidence type="ECO:0000313" key="1">
    <source>
        <dbReference type="EMBL" id="OGL97698.1"/>
    </source>
</evidence>
<evidence type="ECO:0000313" key="2">
    <source>
        <dbReference type="Proteomes" id="UP000176501"/>
    </source>
</evidence>
<proteinExistence type="predicted"/>
<name>A0A1F7W5P1_9BACT</name>
<sequence length="72" mass="7362">MDRKNCPPSVSRSAFANDEPPFGSCNVASLDVPSAAAITADATGVGVSTSTMVSEVDADGSFFGANRNHQMP</sequence>
<protein>
    <submittedName>
        <fullName evidence="1">Uncharacterized protein</fullName>
    </submittedName>
</protein>
<reference evidence="1 2" key="1">
    <citation type="journal article" date="2016" name="Nat. Commun.">
        <title>Thousands of microbial genomes shed light on interconnected biogeochemical processes in an aquifer system.</title>
        <authorList>
            <person name="Anantharaman K."/>
            <person name="Brown C.T."/>
            <person name="Hug L.A."/>
            <person name="Sharon I."/>
            <person name="Castelle C.J."/>
            <person name="Probst A.J."/>
            <person name="Thomas B.C."/>
            <person name="Singh A."/>
            <person name="Wilkins M.J."/>
            <person name="Karaoz U."/>
            <person name="Brodie E.L."/>
            <person name="Williams K.H."/>
            <person name="Hubbard S.S."/>
            <person name="Banfield J.F."/>
        </authorList>
    </citation>
    <scope>NUCLEOTIDE SEQUENCE [LARGE SCALE GENOMIC DNA]</scope>
</reference>
<dbReference type="EMBL" id="MGFE01000030">
    <property type="protein sequence ID" value="OGL97698.1"/>
    <property type="molecule type" value="Genomic_DNA"/>
</dbReference>
<accession>A0A1F7W5P1</accession>
<dbReference type="Proteomes" id="UP000176501">
    <property type="component" value="Unassembled WGS sequence"/>
</dbReference>
<organism evidence="1 2">
    <name type="scientific">Candidatus Uhrbacteria bacterium RIFOXYB2_FULL_57_15</name>
    <dbReference type="NCBI Taxonomy" id="1802422"/>
    <lineage>
        <taxon>Bacteria</taxon>
        <taxon>Candidatus Uhriibacteriota</taxon>
    </lineage>
</organism>
<comment type="caution">
    <text evidence="1">The sequence shown here is derived from an EMBL/GenBank/DDBJ whole genome shotgun (WGS) entry which is preliminary data.</text>
</comment>
<gene>
    <name evidence="1" type="ORF">A2304_00335</name>
</gene>
<dbReference type="AlphaFoldDB" id="A0A1F7W5P1"/>